<reference evidence="2" key="1">
    <citation type="journal article" date="2014" name="Int. J. Syst. Evol. Microbiol.">
        <title>Complete genome sequence of Corynebacterium casei LMG S-19264T (=DSM 44701T), isolated from a smear-ripened cheese.</title>
        <authorList>
            <consortium name="US DOE Joint Genome Institute (JGI-PGF)"/>
            <person name="Walter F."/>
            <person name="Albersmeier A."/>
            <person name="Kalinowski J."/>
            <person name="Ruckert C."/>
        </authorList>
    </citation>
    <scope>NUCLEOTIDE SEQUENCE</scope>
    <source>
        <strain evidence="2">KCTC 42650</strain>
    </source>
</reference>
<organism evidence="2 3">
    <name type="scientific">Seohaeicola zhoushanensis</name>
    <dbReference type="NCBI Taxonomy" id="1569283"/>
    <lineage>
        <taxon>Bacteria</taxon>
        <taxon>Pseudomonadati</taxon>
        <taxon>Pseudomonadota</taxon>
        <taxon>Alphaproteobacteria</taxon>
        <taxon>Rhodobacterales</taxon>
        <taxon>Roseobacteraceae</taxon>
        <taxon>Seohaeicola</taxon>
    </lineage>
</organism>
<proteinExistence type="predicted"/>
<dbReference type="EMBL" id="BNCJ01000002">
    <property type="protein sequence ID" value="GHF40415.1"/>
    <property type="molecule type" value="Genomic_DNA"/>
</dbReference>
<keyword evidence="1" id="KW-0472">Membrane</keyword>
<protein>
    <submittedName>
        <fullName evidence="2">Uncharacterized protein</fullName>
    </submittedName>
</protein>
<sequence length="110" mass="11676">MILAIALPIFLLMALAAALPHLLLRLFPETFAGVLLNAAVCALLVTAIAAGYFFASYLARSTALLDLAGIAPAETVLHFLKLGLGAGLVWGPVLVLSVSYTPSRWKENVW</sequence>
<evidence type="ECO:0000313" key="2">
    <source>
        <dbReference type="EMBL" id="GHF40415.1"/>
    </source>
</evidence>
<keyword evidence="3" id="KW-1185">Reference proteome</keyword>
<keyword evidence="1" id="KW-1133">Transmembrane helix</keyword>
<comment type="caution">
    <text evidence="2">The sequence shown here is derived from an EMBL/GenBank/DDBJ whole genome shotgun (WGS) entry which is preliminary data.</text>
</comment>
<keyword evidence="1" id="KW-0812">Transmembrane</keyword>
<dbReference type="AlphaFoldDB" id="A0A8J3M5Q8"/>
<name>A0A8J3M5Q8_9RHOB</name>
<reference evidence="2" key="2">
    <citation type="submission" date="2020-09" db="EMBL/GenBank/DDBJ databases">
        <authorList>
            <person name="Sun Q."/>
            <person name="Kim S."/>
        </authorList>
    </citation>
    <scope>NUCLEOTIDE SEQUENCE</scope>
    <source>
        <strain evidence="2">KCTC 42650</strain>
    </source>
</reference>
<evidence type="ECO:0000256" key="1">
    <source>
        <dbReference type="SAM" id="Phobius"/>
    </source>
</evidence>
<dbReference type="RefSeq" id="WP_189678940.1">
    <property type="nucleotide sequence ID" value="NZ_BNCJ01000002.1"/>
</dbReference>
<accession>A0A8J3M5Q8</accession>
<feature type="transmembrane region" description="Helical" evidence="1">
    <location>
        <begin position="34"/>
        <end position="58"/>
    </location>
</feature>
<gene>
    <name evidence="2" type="ORF">GCM10017056_09960</name>
</gene>
<feature type="transmembrane region" description="Helical" evidence="1">
    <location>
        <begin position="79"/>
        <end position="100"/>
    </location>
</feature>
<dbReference type="Proteomes" id="UP000626220">
    <property type="component" value="Unassembled WGS sequence"/>
</dbReference>
<evidence type="ECO:0000313" key="3">
    <source>
        <dbReference type="Proteomes" id="UP000626220"/>
    </source>
</evidence>